<protein>
    <recommendedName>
        <fullName evidence="2">PH domain-containing protein</fullName>
    </recommendedName>
</protein>
<name>A0AAU3GR66_9ACTN</name>
<dbReference type="AlphaFoldDB" id="A0AAU3GR66"/>
<evidence type="ECO:0008006" key="2">
    <source>
        <dbReference type="Google" id="ProtNLM"/>
    </source>
</evidence>
<gene>
    <name evidence="1" type="ORF">OG626_12865</name>
</gene>
<sequence length="180" mass="19806">MPTVAFVVCAVIDVWADSVDRGRFAPPSRFDPGSYALWALLIVICARGALRRVVLGPGGVVLVGFLRNRKVDWRDVAEVEMAQRTGGTSSRGGRWRIALRMRDGSARWVESFVHGAMARGREMEIMTDARRYGRTHTASQPADAPRELLRLHAALRGYWLAAVPVPEGRGAVPEGEGGRR</sequence>
<proteinExistence type="predicted"/>
<dbReference type="EMBL" id="CP109535">
    <property type="protein sequence ID" value="WTY95728.1"/>
    <property type="molecule type" value="Genomic_DNA"/>
</dbReference>
<evidence type="ECO:0000313" key="1">
    <source>
        <dbReference type="EMBL" id="WTY95728.1"/>
    </source>
</evidence>
<organism evidence="1">
    <name type="scientific">Streptomyces sp. NBC_01401</name>
    <dbReference type="NCBI Taxonomy" id="2903854"/>
    <lineage>
        <taxon>Bacteria</taxon>
        <taxon>Bacillati</taxon>
        <taxon>Actinomycetota</taxon>
        <taxon>Actinomycetes</taxon>
        <taxon>Kitasatosporales</taxon>
        <taxon>Streptomycetaceae</taxon>
        <taxon>Streptomyces</taxon>
    </lineage>
</organism>
<reference evidence="1" key="1">
    <citation type="submission" date="2022-10" db="EMBL/GenBank/DDBJ databases">
        <title>The complete genomes of actinobacterial strains from the NBC collection.</title>
        <authorList>
            <person name="Joergensen T.S."/>
            <person name="Alvarez Arevalo M."/>
            <person name="Sterndorff E.B."/>
            <person name="Faurdal D."/>
            <person name="Vuksanovic O."/>
            <person name="Mourched A.-S."/>
            <person name="Charusanti P."/>
            <person name="Shaw S."/>
            <person name="Blin K."/>
            <person name="Weber T."/>
        </authorList>
    </citation>
    <scope>NUCLEOTIDE SEQUENCE</scope>
    <source>
        <strain evidence="1">NBC_01401</strain>
    </source>
</reference>
<accession>A0AAU3GR66</accession>